<dbReference type="Proteomes" id="UP000807504">
    <property type="component" value="Unassembled WGS sequence"/>
</dbReference>
<dbReference type="AlphaFoldDB" id="A0A8T0FJM1"/>
<proteinExistence type="predicted"/>
<comment type="caution">
    <text evidence="2">The sequence shown here is derived from an EMBL/GenBank/DDBJ whole genome shotgun (WGS) entry which is preliminary data.</text>
</comment>
<accession>A0A8T0FJM1</accession>
<reference evidence="2" key="1">
    <citation type="journal article" date="2020" name="bioRxiv">
        <title>Chromosome-level reference genome of the European wasp spider Argiope bruennichi: a resource for studies on range expansion and evolutionary adaptation.</title>
        <authorList>
            <person name="Sheffer M.M."/>
            <person name="Hoppe A."/>
            <person name="Krehenwinkel H."/>
            <person name="Uhl G."/>
            <person name="Kuss A.W."/>
            <person name="Jensen L."/>
            <person name="Jensen C."/>
            <person name="Gillespie R.G."/>
            <person name="Hoff K.J."/>
            <person name="Prost S."/>
        </authorList>
    </citation>
    <scope>NUCLEOTIDE SEQUENCE</scope>
</reference>
<evidence type="ECO:0000256" key="1">
    <source>
        <dbReference type="SAM" id="MobiDB-lite"/>
    </source>
</evidence>
<reference evidence="2" key="2">
    <citation type="submission" date="2020-06" db="EMBL/GenBank/DDBJ databases">
        <authorList>
            <person name="Sheffer M."/>
        </authorList>
    </citation>
    <scope>NUCLEOTIDE SEQUENCE</scope>
</reference>
<feature type="region of interest" description="Disordered" evidence="1">
    <location>
        <begin position="128"/>
        <end position="175"/>
    </location>
</feature>
<evidence type="ECO:0008006" key="4">
    <source>
        <dbReference type="Google" id="ProtNLM"/>
    </source>
</evidence>
<feature type="region of interest" description="Disordered" evidence="1">
    <location>
        <begin position="1"/>
        <end position="73"/>
    </location>
</feature>
<evidence type="ECO:0000313" key="3">
    <source>
        <dbReference type="Proteomes" id="UP000807504"/>
    </source>
</evidence>
<organism evidence="2 3">
    <name type="scientific">Argiope bruennichi</name>
    <name type="common">Wasp spider</name>
    <name type="synonym">Aranea bruennichi</name>
    <dbReference type="NCBI Taxonomy" id="94029"/>
    <lineage>
        <taxon>Eukaryota</taxon>
        <taxon>Metazoa</taxon>
        <taxon>Ecdysozoa</taxon>
        <taxon>Arthropoda</taxon>
        <taxon>Chelicerata</taxon>
        <taxon>Arachnida</taxon>
        <taxon>Araneae</taxon>
        <taxon>Araneomorphae</taxon>
        <taxon>Entelegynae</taxon>
        <taxon>Araneoidea</taxon>
        <taxon>Araneidae</taxon>
        <taxon>Argiope</taxon>
    </lineage>
</organism>
<dbReference type="EMBL" id="JABXBU010000012">
    <property type="protein sequence ID" value="KAF8789570.1"/>
    <property type="molecule type" value="Genomic_DNA"/>
</dbReference>
<gene>
    <name evidence="2" type="ORF">HNY73_007500</name>
</gene>
<feature type="compositionally biased region" description="Polar residues" evidence="1">
    <location>
        <begin position="27"/>
        <end position="41"/>
    </location>
</feature>
<evidence type="ECO:0000313" key="2">
    <source>
        <dbReference type="EMBL" id="KAF8789570.1"/>
    </source>
</evidence>
<feature type="compositionally biased region" description="Polar residues" evidence="1">
    <location>
        <begin position="147"/>
        <end position="167"/>
    </location>
</feature>
<feature type="compositionally biased region" description="Polar residues" evidence="1">
    <location>
        <begin position="1"/>
        <end position="18"/>
    </location>
</feature>
<name>A0A8T0FJM1_ARGBR</name>
<sequence>MPLTAPSQGTAGQVLTSRNRIKPEDPPTNSTKSADNTTSNPLHWAPKKPTLTSFEKHQKRAGGEISSPESSRPNLIFEDYQVVNTSQEKANPQTYDTPKGLYHRLLTNPSNLINNHLPLKKRTLIEKNTEDKQSKKICGSNLEKCHPQQTSTQHSAPTGTLDRQTQPNPLPSTPEDQLLIQTMTPVNTGTVMLFFQRLFWHYFTVPPAFDQCPKDLDDIYQTGWLDIPYQHICCSMNPRQWQYINIIAKRWRVKTFGFKMSHFIPFKNDIKSDGGAVGPTLTYMVNSSLQTYIDKGYCMPITTYNNLPNNNMAFSIGNQTNSQLQQITWPRLTINGAWDDNKSYKAYIESQMQPLISLENSKEFEILPNEGVFSFEHTLGPREYVWRSGLYPTNADKTNNPSWGAHPLGRWDGGIANADSTDQPNWSRLQQHIINPTRPALACLIRPNIIFDVKNNLDQIWYQRAIKYHAWVEVDMNDTLNTPVWLRKYTTVDKTTSWDIFNTSASRSTRDAELQCSGSNAIPILAGPKNGAFVL</sequence>
<protein>
    <recommendedName>
        <fullName evidence="4">Capsid protein</fullName>
    </recommendedName>
</protein>
<keyword evidence="3" id="KW-1185">Reference proteome</keyword>